<dbReference type="Proteomes" id="UP000027195">
    <property type="component" value="Unassembled WGS sequence"/>
</dbReference>
<dbReference type="InParanoid" id="A0A067MIP8"/>
<accession>A0A067MIP8</accession>
<sequence>MSQVQTLTAIHARPLDRTAGAAAPASERAAKRAAVRAAEAALANVAAANAAAAQAAAANAAAIQAALADQALASATVAKPIAARGAIDVSGVEDTTLVKWLAIHHNSEEGAFLSVIQNKTGHAISWAYGPFILEINISFTGVTGEFGINIPLRGYKKLLGIDGDLISGISASFNIEVAKGHIRIYLRERQAIVELEASAFGRSWETLYLLLAL</sequence>
<name>A0A067MIP8_BOTB1</name>
<dbReference type="HOGENOM" id="CLU_091048_0_0_1"/>
<evidence type="ECO:0000313" key="2">
    <source>
        <dbReference type="Proteomes" id="UP000027195"/>
    </source>
</evidence>
<reference evidence="2" key="1">
    <citation type="journal article" date="2014" name="Proc. Natl. Acad. Sci. U.S.A.">
        <title>Extensive sampling of basidiomycete genomes demonstrates inadequacy of the white-rot/brown-rot paradigm for wood decay fungi.</title>
        <authorList>
            <person name="Riley R."/>
            <person name="Salamov A.A."/>
            <person name="Brown D.W."/>
            <person name="Nagy L.G."/>
            <person name="Floudas D."/>
            <person name="Held B.W."/>
            <person name="Levasseur A."/>
            <person name="Lombard V."/>
            <person name="Morin E."/>
            <person name="Otillar R."/>
            <person name="Lindquist E.A."/>
            <person name="Sun H."/>
            <person name="LaButti K.M."/>
            <person name="Schmutz J."/>
            <person name="Jabbour D."/>
            <person name="Luo H."/>
            <person name="Baker S.E."/>
            <person name="Pisabarro A.G."/>
            <person name="Walton J.D."/>
            <person name="Blanchette R.A."/>
            <person name="Henrissat B."/>
            <person name="Martin F."/>
            <person name="Cullen D."/>
            <person name="Hibbett D.S."/>
            <person name="Grigoriev I.V."/>
        </authorList>
    </citation>
    <scope>NUCLEOTIDE SEQUENCE [LARGE SCALE GENOMIC DNA]</scope>
    <source>
        <strain evidence="2">FD-172 SS1</strain>
    </source>
</reference>
<dbReference type="EMBL" id="KL198058">
    <property type="protein sequence ID" value="KDQ11431.1"/>
    <property type="molecule type" value="Genomic_DNA"/>
</dbReference>
<evidence type="ECO:0000313" key="1">
    <source>
        <dbReference type="EMBL" id="KDQ11431.1"/>
    </source>
</evidence>
<dbReference type="AlphaFoldDB" id="A0A067MIP8"/>
<protein>
    <submittedName>
        <fullName evidence="1">Uncharacterized protein</fullName>
    </submittedName>
</protein>
<organism evidence="1 2">
    <name type="scientific">Botryobasidium botryosum (strain FD-172 SS1)</name>
    <dbReference type="NCBI Taxonomy" id="930990"/>
    <lineage>
        <taxon>Eukaryota</taxon>
        <taxon>Fungi</taxon>
        <taxon>Dikarya</taxon>
        <taxon>Basidiomycota</taxon>
        <taxon>Agaricomycotina</taxon>
        <taxon>Agaricomycetes</taxon>
        <taxon>Cantharellales</taxon>
        <taxon>Botryobasidiaceae</taxon>
        <taxon>Botryobasidium</taxon>
    </lineage>
</organism>
<proteinExistence type="predicted"/>
<dbReference type="OrthoDB" id="3832365at2759"/>
<gene>
    <name evidence="1" type="ORF">BOTBODRAFT_189820</name>
</gene>
<keyword evidence="2" id="KW-1185">Reference proteome</keyword>